<organism evidence="4">
    <name type="scientific">marine metagenome</name>
    <dbReference type="NCBI Taxonomy" id="408172"/>
    <lineage>
        <taxon>unclassified sequences</taxon>
        <taxon>metagenomes</taxon>
        <taxon>ecological metagenomes</taxon>
    </lineage>
</organism>
<dbReference type="GO" id="GO:0050660">
    <property type="term" value="F:flavin adenine dinucleotide binding"/>
    <property type="evidence" value="ECO:0007669"/>
    <property type="project" value="TreeGrafter"/>
</dbReference>
<evidence type="ECO:0000313" key="4">
    <source>
        <dbReference type="EMBL" id="SVB35661.1"/>
    </source>
</evidence>
<dbReference type="PANTHER" id="PTHR18968:SF133">
    <property type="entry name" value="BENZOYLFORMATE DECARBOXYLASE"/>
    <property type="match status" value="1"/>
</dbReference>
<dbReference type="SUPFAM" id="SSF52467">
    <property type="entry name" value="DHS-like NAD/FAD-binding domain"/>
    <property type="match status" value="1"/>
</dbReference>
<dbReference type="CDD" id="cd07035">
    <property type="entry name" value="TPP_PYR_POX_like"/>
    <property type="match status" value="1"/>
</dbReference>
<name>A0A382DDA5_9ZZZZ</name>
<dbReference type="GO" id="GO:0000287">
    <property type="term" value="F:magnesium ion binding"/>
    <property type="evidence" value="ECO:0007669"/>
    <property type="project" value="InterPro"/>
</dbReference>
<comment type="similarity">
    <text evidence="1">Belongs to the TPP enzyme family.</text>
</comment>
<reference evidence="4" key="1">
    <citation type="submission" date="2018-05" db="EMBL/GenBank/DDBJ databases">
        <authorList>
            <person name="Lanie J.A."/>
            <person name="Ng W.-L."/>
            <person name="Kazmierczak K.M."/>
            <person name="Andrzejewski T.M."/>
            <person name="Davidsen T.M."/>
            <person name="Wayne K.J."/>
            <person name="Tettelin H."/>
            <person name="Glass J.I."/>
            <person name="Rusch D."/>
            <person name="Podicherti R."/>
            <person name="Tsui H.-C.T."/>
            <person name="Winkler M.E."/>
        </authorList>
    </citation>
    <scope>NUCLEOTIDE SEQUENCE</scope>
</reference>
<evidence type="ECO:0000259" key="2">
    <source>
        <dbReference type="Pfam" id="PF00205"/>
    </source>
</evidence>
<proteinExistence type="inferred from homology"/>
<evidence type="ECO:0000259" key="3">
    <source>
        <dbReference type="Pfam" id="PF02776"/>
    </source>
</evidence>
<dbReference type="Pfam" id="PF00205">
    <property type="entry name" value="TPP_enzyme_M"/>
    <property type="match status" value="1"/>
</dbReference>
<dbReference type="InterPro" id="IPR045229">
    <property type="entry name" value="TPP_enz"/>
</dbReference>
<evidence type="ECO:0000256" key="1">
    <source>
        <dbReference type="ARBA" id="ARBA00007812"/>
    </source>
</evidence>
<dbReference type="GO" id="GO:0030976">
    <property type="term" value="F:thiamine pyrophosphate binding"/>
    <property type="evidence" value="ECO:0007669"/>
    <property type="project" value="InterPro"/>
</dbReference>
<dbReference type="InterPro" id="IPR029035">
    <property type="entry name" value="DHS-like_NAD/FAD-binding_dom"/>
</dbReference>
<dbReference type="AlphaFoldDB" id="A0A382DDA5"/>
<dbReference type="Gene3D" id="3.40.50.1220">
    <property type="entry name" value="TPP-binding domain"/>
    <property type="match status" value="1"/>
</dbReference>
<dbReference type="EMBL" id="UINC01038528">
    <property type="protein sequence ID" value="SVB35661.1"/>
    <property type="molecule type" value="Genomic_DNA"/>
</dbReference>
<dbReference type="SUPFAM" id="SSF52518">
    <property type="entry name" value="Thiamin diphosphate-binding fold (THDP-binding)"/>
    <property type="match status" value="1"/>
</dbReference>
<gene>
    <name evidence="4" type="ORF">METZ01_LOCUS188515</name>
</gene>
<dbReference type="InterPro" id="IPR029061">
    <property type="entry name" value="THDP-binding"/>
</dbReference>
<sequence>MILNSITGRSAFLALLKDEGITHLFGNPGTTELPIMDALTEYPELTYMMSMQESLVVYMAEGYSRASGKLSACNVHVAPGLGNAMGAIFAAKFANTPIIITAGQQELGHGLTEPLLYDSLVPIAEPMVKWAVEVTRFQDLPRIVRRAAKIAMTPPMGPVFISLPGNILNEEGALELGSSTRIDTKVTPVDATLRQLSDRILRAKNPVVIAGHELATDDALHEAADFASIVGCPVYQQTVQYGAHFLSEHPGFMGALTRDQEQVREILSPYDLLVVLGADVLRMSVWADVEPLPEGMPVVQIGQRDQEMGKNFPTEIAIRADIKETLRALNPVMRERGGVEQSDRAKTRLNQLVKNNWNAKRKILTEKLKADAGGGPIDPSWMVMTVIDVMPKDTIIVDEGILSTR</sequence>
<accession>A0A382DDA5</accession>
<feature type="domain" description="Thiamine pyrophosphate enzyme N-terminal TPP-binding" evidence="3">
    <location>
        <begin position="7"/>
        <end position="107"/>
    </location>
</feature>
<dbReference type="GO" id="GO:0003984">
    <property type="term" value="F:acetolactate synthase activity"/>
    <property type="evidence" value="ECO:0007669"/>
    <property type="project" value="TreeGrafter"/>
</dbReference>
<protein>
    <recommendedName>
        <fullName evidence="5">Thiamine pyrophosphate enzyme N-terminal TPP-binding domain-containing protein</fullName>
    </recommendedName>
</protein>
<feature type="non-terminal residue" evidence="4">
    <location>
        <position position="405"/>
    </location>
</feature>
<dbReference type="Gene3D" id="3.40.50.970">
    <property type="match status" value="1"/>
</dbReference>
<feature type="domain" description="Thiamine pyrophosphate enzyme central" evidence="2">
    <location>
        <begin position="194"/>
        <end position="329"/>
    </location>
</feature>
<dbReference type="PANTHER" id="PTHR18968">
    <property type="entry name" value="THIAMINE PYROPHOSPHATE ENZYMES"/>
    <property type="match status" value="1"/>
</dbReference>
<dbReference type="Pfam" id="PF02776">
    <property type="entry name" value="TPP_enzyme_N"/>
    <property type="match status" value="1"/>
</dbReference>
<evidence type="ECO:0008006" key="5">
    <source>
        <dbReference type="Google" id="ProtNLM"/>
    </source>
</evidence>
<dbReference type="InterPro" id="IPR012001">
    <property type="entry name" value="Thiamin_PyroP_enz_TPP-bd_dom"/>
</dbReference>
<dbReference type="InterPro" id="IPR012000">
    <property type="entry name" value="Thiamin_PyroP_enz_cen_dom"/>
</dbReference>